<gene>
    <name evidence="3" type="ORF">MPEBLZ_00617</name>
</gene>
<proteinExistence type="predicted"/>
<dbReference type="AlphaFoldDB" id="A0A0P8CCW2"/>
<dbReference type="EMBL" id="LKCM01000055">
    <property type="protein sequence ID" value="KPQ44795.1"/>
    <property type="molecule type" value="Genomic_DNA"/>
</dbReference>
<comment type="caution">
    <text evidence="3">The sequence shown here is derived from an EMBL/GenBank/DDBJ whole genome shotgun (WGS) entry which is preliminary data.</text>
</comment>
<keyword evidence="1" id="KW-0812">Transmembrane</keyword>
<evidence type="ECO:0000256" key="1">
    <source>
        <dbReference type="SAM" id="Phobius"/>
    </source>
</evidence>
<feature type="transmembrane region" description="Helical" evidence="1">
    <location>
        <begin position="147"/>
        <end position="164"/>
    </location>
</feature>
<feature type="domain" description="PEF-CTERM protein sorting" evidence="2">
    <location>
        <begin position="145"/>
        <end position="168"/>
    </location>
</feature>
<protein>
    <recommendedName>
        <fullName evidence="2">PEF-CTERM protein sorting domain-containing protein</fullName>
    </recommendedName>
</protein>
<dbReference type="NCBIfam" id="TIGR03024">
    <property type="entry name" value="arch_PEF_CTERM"/>
    <property type="match status" value="1"/>
</dbReference>
<evidence type="ECO:0000313" key="3">
    <source>
        <dbReference type="EMBL" id="KPQ44795.1"/>
    </source>
</evidence>
<evidence type="ECO:0000313" key="4">
    <source>
        <dbReference type="Proteomes" id="UP000050360"/>
    </source>
</evidence>
<evidence type="ECO:0000259" key="2">
    <source>
        <dbReference type="Pfam" id="PF26596"/>
    </source>
</evidence>
<dbReference type="Proteomes" id="UP000050360">
    <property type="component" value="Unassembled WGS sequence"/>
</dbReference>
<dbReference type="Pfam" id="PF26596">
    <property type="entry name" value="PEF-CTERM_ARCH"/>
    <property type="match status" value="1"/>
</dbReference>
<organism evidence="3 4">
    <name type="scientific">Candidatus Methanoperedens nitratireducens</name>
    <dbReference type="NCBI Taxonomy" id="1392998"/>
    <lineage>
        <taxon>Archaea</taxon>
        <taxon>Methanobacteriati</taxon>
        <taxon>Methanobacteriota</taxon>
        <taxon>Stenosarchaea group</taxon>
        <taxon>Methanomicrobia</taxon>
        <taxon>Methanosarcinales</taxon>
        <taxon>ANME-2 cluster</taxon>
        <taxon>Candidatus Methanoperedentaceae</taxon>
        <taxon>Candidatus Methanoperedens</taxon>
    </lineage>
</organism>
<keyword evidence="1" id="KW-1133">Transmembrane helix</keyword>
<dbReference type="InterPro" id="IPR017474">
    <property type="entry name" value="PEF_CTERM_C"/>
</dbReference>
<sequence>MVNKFITITVLIGAMITMTGIALAAGIDANPNPISLNVNEGKSQTVNVTSDGPAILKFTIDGVGFNPTDKFTISIRDPDGITHSGSEIQNSNPSGWASPATFIVTYNNKLESNDDYLLKYKVFWVDNPDPYDADSVIRVQITPTPEFPAVALPVAAIIGLVFLFQHRKDKEE</sequence>
<accession>A0A0P8CCW2</accession>
<name>A0A0P8CCW2_9EURY</name>
<keyword evidence="1" id="KW-0472">Membrane</keyword>
<reference evidence="3 4" key="1">
    <citation type="submission" date="2015-09" db="EMBL/GenBank/DDBJ databases">
        <title>A metagenomics-based metabolic model of nitrate-dependent anaerobic oxidation of methane by Methanoperedens-like archaea.</title>
        <authorList>
            <person name="Arshad A."/>
            <person name="Speth D.R."/>
            <person name="De Graaf R.M."/>
            <person name="Op Den Camp H.J."/>
            <person name="Jetten M.S."/>
            <person name="Welte C.U."/>
        </authorList>
    </citation>
    <scope>NUCLEOTIDE SEQUENCE [LARGE SCALE GENOMIC DNA]</scope>
</reference>